<dbReference type="InterPro" id="IPR050109">
    <property type="entry name" value="HTH-type_TetR-like_transc_reg"/>
</dbReference>
<feature type="compositionally biased region" description="Basic residues" evidence="5">
    <location>
        <begin position="234"/>
        <end position="245"/>
    </location>
</feature>
<dbReference type="Proteomes" id="UP000179076">
    <property type="component" value="Unassembled WGS sequence"/>
</dbReference>
<name>A0A1F6V1Y0_9PROT</name>
<reference evidence="7 8" key="1">
    <citation type="journal article" date="2016" name="Nat. Commun.">
        <title>Thousands of microbial genomes shed light on interconnected biogeochemical processes in an aquifer system.</title>
        <authorList>
            <person name="Anantharaman K."/>
            <person name="Brown C.T."/>
            <person name="Hug L.A."/>
            <person name="Sharon I."/>
            <person name="Castelle C.J."/>
            <person name="Probst A.J."/>
            <person name="Thomas B.C."/>
            <person name="Singh A."/>
            <person name="Wilkins M.J."/>
            <person name="Karaoz U."/>
            <person name="Brodie E.L."/>
            <person name="Williams K.H."/>
            <person name="Hubbard S.S."/>
            <person name="Banfield J.F."/>
        </authorList>
    </citation>
    <scope>NUCLEOTIDE SEQUENCE [LARGE SCALE GENOMIC DNA]</scope>
</reference>
<feature type="region of interest" description="Disordered" evidence="5">
    <location>
        <begin position="222"/>
        <end position="245"/>
    </location>
</feature>
<dbReference type="AlphaFoldDB" id="A0A1F6V1Y0"/>
<dbReference type="SUPFAM" id="SSF46689">
    <property type="entry name" value="Homeodomain-like"/>
    <property type="match status" value="1"/>
</dbReference>
<dbReference type="EMBL" id="MFSP01000148">
    <property type="protein sequence ID" value="OGI63687.1"/>
    <property type="molecule type" value="Genomic_DNA"/>
</dbReference>
<dbReference type="PROSITE" id="PS50977">
    <property type="entry name" value="HTH_TETR_2"/>
    <property type="match status" value="1"/>
</dbReference>
<dbReference type="Gene3D" id="1.10.357.10">
    <property type="entry name" value="Tetracycline Repressor, domain 2"/>
    <property type="match status" value="1"/>
</dbReference>
<protein>
    <recommendedName>
        <fullName evidence="6">HTH tetR-type domain-containing protein</fullName>
    </recommendedName>
</protein>
<dbReference type="InterPro" id="IPR001647">
    <property type="entry name" value="HTH_TetR"/>
</dbReference>
<gene>
    <name evidence="7" type="ORF">A2W18_01500</name>
</gene>
<comment type="caution">
    <text evidence="7">The sequence shown here is derived from an EMBL/GenBank/DDBJ whole genome shotgun (WGS) entry which is preliminary data.</text>
</comment>
<organism evidence="7 8">
    <name type="scientific">Candidatus Muproteobacteria bacterium RBG_16_60_9</name>
    <dbReference type="NCBI Taxonomy" id="1817755"/>
    <lineage>
        <taxon>Bacteria</taxon>
        <taxon>Pseudomonadati</taxon>
        <taxon>Pseudomonadota</taxon>
        <taxon>Candidatus Muproteobacteria</taxon>
    </lineage>
</organism>
<evidence type="ECO:0000256" key="4">
    <source>
        <dbReference type="PROSITE-ProRule" id="PRU00335"/>
    </source>
</evidence>
<evidence type="ECO:0000259" key="6">
    <source>
        <dbReference type="PROSITE" id="PS50977"/>
    </source>
</evidence>
<dbReference type="Pfam" id="PF00440">
    <property type="entry name" value="TetR_N"/>
    <property type="match status" value="1"/>
</dbReference>
<evidence type="ECO:0000313" key="7">
    <source>
        <dbReference type="EMBL" id="OGI63687.1"/>
    </source>
</evidence>
<keyword evidence="2 4" id="KW-0238">DNA-binding</keyword>
<evidence type="ECO:0000256" key="5">
    <source>
        <dbReference type="SAM" id="MobiDB-lite"/>
    </source>
</evidence>
<feature type="DNA-binding region" description="H-T-H motif" evidence="4">
    <location>
        <begin position="37"/>
        <end position="56"/>
    </location>
</feature>
<dbReference type="Pfam" id="PF17929">
    <property type="entry name" value="TetR_C_34"/>
    <property type="match status" value="1"/>
</dbReference>
<keyword evidence="1" id="KW-0805">Transcription regulation</keyword>
<feature type="domain" description="HTH tetR-type" evidence="6">
    <location>
        <begin position="14"/>
        <end position="74"/>
    </location>
</feature>
<evidence type="ECO:0000313" key="8">
    <source>
        <dbReference type="Proteomes" id="UP000179076"/>
    </source>
</evidence>
<dbReference type="PANTHER" id="PTHR30055">
    <property type="entry name" value="HTH-TYPE TRANSCRIPTIONAL REGULATOR RUTR"/>
    <property type="match status" value="1"/>
</dbReference>
<evidence type="ECO:0000256" key="3">
    <source>
        <dbReference type="ARBA" id="ARBA00023163"/>
    </source>
</evidence>
<accession>A0A1F6V1Y0</accession>
<keyword evidence="3" id="KW-0804">Transcription</keyword>
<dbReference type="InterPro" id="IPR041483">
    <property type="entry name" value="TetR_C_34"/>
</dbReference>
<dbReference type="PRINTS" id="PR00455">
    <property type="entry name" value="HTHTETR"/>
</dbReference>
<dbReference type="GO" id="GO:0003677">
    <property type="term" value="F:DNA binding"/>
    <property type="evidence" value="ECO:0007669"/>
    <property type="project" value="UniProtKB-UniRule"/>
</dbReference>
<proteinExistence type="predicted"/>
<dbReference type="FunFam" id="1.10.10.60:FF:000141">
    <property type="entry name" value="TetR family transcriptional regulator"/>
    <property type="match status" value="1"/>
</dbReference>
<evidence type="ECO:0000256" key="1">
    <source>
        <dbReference type="ARBA" id="ARBA00023015"/>
    </source>
</evidence>
<evidence type="ECO:0000256" key="2">
    <source>
        <dbReference type="ARBA" id="ARBA00023125"/>
    </source>
</evidence>
<sequence length="245" mass="27146">MIQKARAMREEGKLERRKNILDAAERLFLARPEGLASMDELAESAGVAKGTLYLYFPSKEEVLLALHERGVHAVFDEIDREIEAKLESFTLADLSALARLHLIESPIYLPLATQVISFIGRSIPVDSVVRFHMSIYERVARSGAALEQVFKLPAGDGARLLQYTHAFVVGLWQLSGCGRIVADSVGEFHPDMLHVVRDDPAEIQRAIETLWKGMLAPEGAATLPARGATTTKKVPTRKRKPRGHT</sequence>
<dbReference type="InterPro" id="IPR009057">
    <property type="entry name" value="Homeodomain-like_sf"/>
</dbReference>